<comment type="similarity">
    <text evidence="2">Belongs to the short-chain dehydrogenases/reductases (SDR) family.</text>
</comment>
<evidence type="ECO:0000313" key="4">
    <source>
        <dbReference type="Proteomes" id="UP001596492"/>
    </source>
</evidence>
<dbReference type="Gene3D" id="3.40.50.720">
    <property type="entry name" value="NAD(P)-binding Rossmann-like Domain"/>
    <property type="match status" value="1"/>
</dbReference>
<dbReference type="Proteomes" id="UP001596492">
    <property type="component" value="Unassembled WGS sequence"/>
</dbReference>
<reference evidence="4" key="1">
    <citation type="journal article" date="2019" name="Int. J. Syst. Evol. Microbiol.">
        <title>The Global Catalogue of Microorganisms (GCM) 10K type strain sequencing project: providing services to taxonomists for standard genome sequencing and annotation.</title>
        <authorList>
            <consortium name="The Broad Institute Genomics Platform"/>
            <consortium name="The Broad Institute Genome Sequencing Center for Infectious Disease"/>
            <person name="Wu L."/>
            <person name="Ma J."/>
        </authorList>
    </citation>
    <scope>NUCLEOTIDE SEQUENCE [LARGE SCALE GENOMIC DNA]</scope>
    <source>
        <strain evidence="4">CCUG 51308</strain>
    </source>
</reference>
<evidence type="ECO:0000313" key="3">
    <source>
        <dbReference type="EMBL" id="MFC7291533.1"/>
    </source>
</evidence>
<evidence type="ECO:0000256" key="1">
    <source>
        <dbReference type="ARBA" id="ARBA00023002"/>
    </source>
</evidence>
<dbReference type="PROSITE" id="PS00061">
    <property type="entry name" value="ADH_SHORT"/>
    <property type="match status" value="1"/>
</dbReference>
<dbReference type="PRINTS" id="PR00081">
    <property type="entry name" value="GDHRDH"/>
</dbReference>
<dbReference type="PANTHER" id="PTHR43157">
    <property type="entry name" value="PHOSPHATIDYLINOSITOL-GLYCAN BIOSYNTHESIS CLASS F PROTEIN-RELATED"/>
    <property type="match status" value="1"/>
</dbReference>
<dbReference type="RefSeq" id="WP_382166764.1">
    <property type="nucleotide sequence ID" value="NZ_JBHTBR010000004.1"/>
</dbReference>
<accession>A0ABW2IK70</accession>
<organism evidence="3 4">
    <name type="scientific">Hirschia litorea</name>
    <dbReference type="NCBI Taxonomy" id="1199156"/>
    <lineage>
        <taxon>Bacteria</taxon>
        <taxon>Pseudomonadati</taxon>
        <taxon>Pseudomonadota</taxon>
        <taxon>Alphaproteobacteria</taxon>
        <taxon>Hyphomonadales</taxon>
        <taxon>Hyphomonadaceae</taxon>
        <taxon>Hirschia</taxon>
    </lineage>
</organism>
<gene>
    <name evidence="3" type="ORF">ACFQS8_07895</name>
</gene>
<dbReference type="SUPFAM" id="SSF51735">
    <property type="entry name" value="NAD(P)-binding Rossmann-fold domains"/>
    <property type="match status" value="1"/>
</dbReference>
<name>A0ABW2IK70_9PROT</name>
<dbReference type="InterPro" id="IPR002347">
    <property type="entry name" value="SDR_fam"/>
</dbReference>
<protein>
    <submittedName>
        <fullName evidence="3">SDR family NAD(P)-dependent oxidoreductase</fullName>
    </submittedName>
</protein>
<dbReference type="InterPro" id="IPR020904">
    <property type="entry name" value="Sc_DH/Rdtase_CS"/>
</dbReference>
<proteinExistence type="inferred from homology"/>
<evidence type="ECO:0000256" key="2">
    <source>
        <dbReference type="RuleBase" id="RU000363"/>
    </source>
</evidence>
<comment type="caution">
    <text evidence="3">The sequence shown here is derived from an EMBL/GenBank/DDBJ whole genome shotgun (WGS) entry which is preliminary data.</text>
</comment>
<sequence>MSKTILITGATDGIGLETAKLLVAQGHNVVLHGRSSDKLDAVEKTLRTMNGGGEISRYVADLSKLEDVRRMAKDITADFAQLDVLINNAGVLKTAQTRTADGFDVRFMVNTIAPYLLTQKLLPVMPQGGRVVNLSSAAQAPVSIAALQGKGQLDDMAAYAQSKLAITMWTREFATRYGESGVVFSAVNPGSLLASKMVKEGFGVAGNDLSIGADILLRAALSDEFSNMSGKYYDNDNHRFAPPQADGLDDTKMRAIVEAIEGILDSH</sequence>
<keyword evidence="1" id="KW-0560">Oxidoreductase</keyword>
<dbReference type="PRINTS" id="PR00080">
    <property type="entry name" value="SDRFAMILY"/>
</dbReference>
<dbReference type="PANTHER" id="PTHR43157:SF31">
    <property type="entry name" value="PHOSPHATIDYLINOSITOL-GLYCAN BIOSYNTHESIS CLASS F PROTEIN"/>
    <property type="match status" value="1"/>
</dbReference>
<dbReference type="EMBL" id="JBHTBR010000004">
    <property type="protein sequence ID" value="MFC7291533.1"/>
    <property type="molecule type" value="Genomic_DNA"/>
</dbReference>
<dbReference type="Pfam" id="PF00106">
    <property type="entry name" value="adh_short"/>
    <property type="match status" value="1"/>
</dbReference>
<dbReference type="InterPro" id="IPR036291">
    <property type="entry name" value="NAD(P)-bd_dom_sf"/>
</dbReference>
<keyword evidence="4" id="KW-1185">Reference proteome</keyword>